<dbReference type="EMBL" id="LR796174">
    <property type="protein sequence ID" value="CAB4123971.1"/>
    <property type="molecule type" value="Genomic_DNA"/>
</dbReference>
<protein>
    <submittedName>
        <fullName evidence="1">Uncharacterized protein</fullName>
    </submittedName>
</protein>
<reference evidence="1" key="1">
    <citation type="submission" date="2020-04" db="EMBL/GenBank/DDBJ databases">
        <authorList>
            <person name="Chiriac C."/>
            <person name="Salcher M."/>
            <person name="Ghai R."/>
            <person name="Kavagutti S V."/>
        </authorList>
    </citation>
    <scope>NUCLEOTIDE SEQUENCE</scope>
</reference>
<sequence length="352" mass="38869">MATTSTLVNRVRAELGDLGKSFVTQFVADGTTNRFSIHYSPLDSTTVYAWQNGVDVTSSVSVEESTGVIVFDTVPADGDEITVSGMYYRYFTAAELTSLVNDAFLQHSAGHTDVLGRAQTLETLPPVEEYPVALYATTLALYTLANDAAFDIDIQAPDGVSIPRAERYRQLMEMVNVRQSQYRELCTQLGVGLYRIDVFSLRRVSKATGRYVPEYKPQEVDDRSYPQRAHVPMPTYGDVPAPWPSDAGELTAYQGRSFSTSIDFAGDYTGKSFLANLLNQRGSVLAVQNITLVVDDNGDNTYTATLSLTKDQTLRLAGRTYWSLSTVDDTTNEQVEIKGGNFFTQRVSEVIL</sequence>
<evidence type="ECO:0000313" key="1">
    <source>
        <dbReference type="EMBL" id="CAB4123971.1"/>
    </source>
</evidence>
<organism evidence="1">
    <name type="scientific">uncultured Caudovirales phage</name>
    <dbReference type="NCBI Taxonomy" id="2100421"/>
    <lineage>
        <taxon>Viruses</taxon>
        <taxon>Duplodnaviria</taxon>
        <taxon>Heunggongvirae</taxon>
        <taxon>Uroviricota</taxon>
        <taxon>Caudoviricetes</taxon>
        <taxon>Peduoviridae</taxon>
        <taxon>Maltschvirus</taxon>
        <taxon>Maltschvirus maltsch</taxon>
    </lineage>
</organism>
<gene>
    <name evidence="1" type="ORF">UFOVP46_144</name>
</gene>
<accession>A0A6J5KQ10</accession>
<proteinExistence type="predicted"/>
<name>A0A6J5KQ10_9CAUD</name>